<dbReference type="InterPro" id="IPR038770">
    <property type="entry name" value="Na+/solute_symporter_sf"/>
</dbReference>
<feature type="domain" description="Cation/H+ exchanger transmembrane" evidence="10">
    <location>
        <begin position="25"/>
        <end position="386"/>
    </location>
</feature>
<keyword evidence="7" id="KW-0406">Ion transport</keyword>
<evidence type="ECO:0000256" key="2">
    <source>
        <dbReference type="ARBA" id="ARBA00005551"/>
    </source>
</evidence>
<accession>A0A511DBB1</accession>
<dbReference type="InterPro" id="IPR006153">
    <property type="entry name" value="Cation/H_exchanger_TM"/>
</dbReference>
<dbReference type="PANTHER" id="PTHR43562:SF1">
    <property type="entry name" value="NA(+)_H(+) ANTIPORTER YJBQ-RELATED"/>
    <property type="match status" value="1"/>
</dbReference>
<feature type="transmembrane region" description="Helical" evidence="9">
    <location>
        <begin position="371"/>
        <end position="390"/>
    </location>
</feature>
<dbReference type="EMBL" id="BJVJ01000006">
    <property type="protein sequence ID" value="GEL22081.1"/>
    <property type="molecule type" value="Genomic_DNA"/>
</dbReference>
<dbReference type="AlphaFoldDB" id="A0A511DBB1"/>
<evidence type="ECO:0000259" key="10">
    <source>
        <dbReference type="Pfam" id="PF00999"/>
    </source>
</evidence>
<feature type="transmembrane region" description="Helical" evidence="9">
    <location>
        <begin position="279"/>
        <end position="303"/>
    </location>
</feature>
<dbReference type="GO" id="GO:0016020">
    <property type="term" value="C:membrane"/>
    <property type="evidence" value="ECO:0007669"/>
    <property type="project" value="UniProtKB-SubCell"/>
</dbReference>
<proteinExistence type="inferred from homology"/>
<evidence type="ECO:0000256" key="9">
    <source>
        <dbReference type="SAM" id="Phobius"/>
    </source>
</evidence>
<gene>
    <name evidence="11" type="ORF">PSU4_10350</name>
</gene>
<feature type="transmembrane region" description="Helical" evidence="9">
    <location>
        <begin position="309"/>
        <end position="329"/>
    </location>
</feature>
<reference evidence="11 12" key="1">
    <citation type="submission" date="2019-07" db="EMBL/GenBank/DDBJ databases">
        <title>Whole genome shotgun sequence of Pseudonocardia sulfidoxydans NBRC 16205.</title>
        <authorList>
            <person name="Hosoyama A."/>
            <person name="Uohara A."/>
            <person name="Ohji S."/>
            <person name="Ichikawa N."/>
        </authorList>
    </citation>
    <scope>NUCLEOTIDE SEQUENCE [LARGE SCALE GENOMIC DNA]</scope>
    <source>
        <strain evidence="11 12">NBRC 16205</strain>
    </source>
</reference>
<dbReference type="Gene3D" id="1.20.1530.20">
    <property type="match status" value="1"/>
</dbReference>
<keyword evidence="4" id="KW-0050">Antiport</keyword>
<dbReference type="PANTHER" id="PTHR43562">
    <property type="entry name" value="NAPA-TYPE SODIUM/HYDROGEN ANTIPORTER"/>
    <property type="match status" value="1"/>
</dbReference>
<evidence type="ECO:0000256" key="8">
    <source>
        <dbReference type="ARBA" id="ARBA00023136"/>
    </source>
</evidence>
<evidence type="ECO:0000313" key="12">
    <source>
        <dbReference type="Proteomes" id="UP000321685"/>
    </source>
</evidence>
<keyword evidence="12" id="KW-1185">Reference proteome</keyword>
<evidence type="ECO:0000256" key="6">
    <source>
        <dbReference type="ARBA" id="ARBA00022989"/>
    </source>
</evidence>
<keyword evidence="6 9" id="KW-1133">Transmembrane helix</keyword>
<evidence type="ECO:0000313" key="11">
    <source>
        <dbReference type="EMBL" id="GEL22081.1"/>
    </source>
</evidence>
<feature type="transmembrane region" description="Helical" evidence="9">
    <location>
        <begin position="226"/>
        <end position="243"/>
    </location>
</feature>
<feature type="transmembrane region" description="Helical" evidence="9">
    <location>
        <begin position="20"/>
        <end position="38"/>
    </location>
</feature>
<sequence length="409" mass="42711">MVKENLQVEDVDVGSALDSLLAIAVVAALAPLLLGLVPRLRVPQVVLLLAGGIVIGPQVLGLASPVSVQALADLGLGFVFLLAGYEIDQRLYRQDAGRRALLAWFVALALGLGVTGILAATGFVDAFVAVALALTTTALGTLVPVLRENGMLRGRLGGHLLANGAMGELLPILAIAVFLGISSRFVALASLGAVVVLAVLLSLAARTMRPGGRMAGILRDHQHETSQITLRLTVLLLVLLLAVTERFHLDAVLGAFVAGMVLRRWAGRSAPALEEKLDVAGHGFLIPIFFVYSGMTIDLHAIASAPVRVFVFFGLMLLVRGMPALLIYLGVLAARERVQTMLVSATALPLVVALTTIGLRNGTMLPENAAALVGAAVLTVLVFPTLAVMLNRPAPEGTTPDASPRHPAV</sequence>
<feature type="transmembrane region" description="Helical" evidence="9">
    <location>
        <begin position="45"/>
        <end position="64"/>
    </location>
</feature>
<dbReference type="Pfam" id="PF00999">
    <property type="entry name" value="Na_H_Exchanger"/>
    <property type="match status" value="1"/>
</dbReference>
<feature type="transmembrane region" description="Helical" evidence="9">
    <location>
        <begin position="249"/>
        <end position="267"/>
    </location>
</feature>
<evidence type="ECO:0000256" key="7">
    <source>
        <dbReference type="ARBA" id="ARBA00023065"/>
    </source>
</evidence>
<keyword evidence="5 9" id="KW-0812">Transmembrane</keyword>
<evidence type="ECO:0000256" key="1">
    <source>
        <dbReference type="ARBA" id="ARBA00004141"/>
    </source>
</evidence>
<keyword evidence="8 9" id="KW-0472">Membrane</keyword>
<organism evidence="11 12">
    <name type="scientific">Pseudonocardia sulfidoxydans NBRC 16205</name>
    <dbReference type="NCBI Taxonomy" id="1223511"/>
    <lineage>
        <taxon>Bacteria</taxon>
        <taxon>Bacillati</taxon>
        <taxon>Actinomycetota</taxon>
        <taxon>Actinomycetes</taxon>
        <taxon>Pseudonocardiales</taxon>
        <taxon>Pseudonocardiaceae</taxon>
        <taxon>Pseudonocardia</taxon>
    </lineage>
</organism>
<feature type="transmembrane region" description="Helical" evidence="9">
    <location>
        <begin position="70"/>
        <end position="88"/>
    </location>
</feature>
<name>A0A511DBB1_9PSEU</name>
<comment type="similarity">
    <text evidence="2">Belongs to the monovalent cation:proton antiporter 2 (CPA2) transporter (TC 2.A.37) family.</text>
</comment>
<keyword evidence="3" id="KW-0813">Transport</keyword>
<evidence type="ECO:0000256" key="3">
    <source>
        <dbReference type="ARBA" id="ARBA00022448"/>
    </source>
</evidence>
<evidence type="ECO:0000256" key="5">
    <source>
        <dbReference type="ARBA" id="ARBA00022692"/>
    </source>
</evidence>
<comment type="caution">
    <text evidence="11">The sequence shown here is derived from an EMBL/GenBank/DDBJ whole genome shotgun (WGS) entry which is preliminary data.</text>
</comment>
<feature type="transmembrane region" description="Helical" evidence="9">
    <location>
        <begin position="185"/>
        <end position="205"/>
    </location>
</feature>
<dbReference type="GO" id="GO:1902600">
    <property type="term" value="P:proton transmembrane transport"/>
    <property type="evidence" value="ECO:0007669"/>
    <property type="project" value="InterPro"/>
</dbReference>
<evidence type="ECO:0000256" key="4">
    <source>
        <dbReference type="ARBA" id="ARBA00022449"/>
    </source>
</evidence>
<dbReference type="GO" id="GO:0015297">
    <property type="term" value="F:antiporter activity"/>
    <property type="evidence" value="ECO:0007669"/>
    <property type="project" value="UniProtKB-KW"/>
</dbReference>
<feature type="transmembrane region" description="Helical" evidence="9">
    <location>
        <begin position="126"/>
        <end position="146"/>
    </location>
</feature>
<feature type="transmembrane region" description="Helical" evidence="9">
    <location>
        <begin position="341"/>
        <end position="359"/>
    </location>
</feature>
<feature type="transmembrane region" description="Helical" evidence="9">
    <location>
        <begin position="158"/>
        <end position="179"/>
    </location>
</feature>
<feature type="transmembrane region" description="Helical" evidence="9">
    <location>
        <begin position="100"/>
        <end position="120"/>
    </location>
</feature>
<protein>
    <submittedName>
        <fullName evidence="11">Potassium transporter Kef</fullName>
    </submittedName>
</protein>
<dbReference type="Proteomes" id="UP000321685">
    <property type="component" value="Unassembled WGS sequence"/>
</dbReference>
<comment type="subcellular location">
    <subcellularLocation>
        <location evidence="1">Membrane</location>
        <topology evidence="1">Multi-pass membrane protein</topology>
    </subcellularLocation>
</comment>